<dbReference type="Gene3D" id="3.40.190.10">
    <property type="entry name" value="Periplasmic binding protein-like II"/>
    <property type="match status" value="2"/>
</dbReference>
<dbReference type="SUPFAM" id="SSF53850">
    <property type="entry name" value="Periplasmic binding protein-like II"/>
    <property type="match status" value="1"/>
</dbReference>
<evidence type="ECO:0000313" key="4">
    <source>
        <dbReference type="EMBL" id="RUR46372.1"/>
    </source>
</evidence>
<sequence length="244" mass="26387">MSEISTLRAIMAPTGVLRTTINVGNPILAGIEAGQDQPYGVSVDLARLIAKRLEVELELQVYPTAGEAVAVVSDEKADMGFFAVDPKRGEHIQFTAPYVLIEGCYLVRDDSPITTQEEVDRSGQRIVVGKGSAYDLYLSRTIEHAELVRAPTSPKVVEFFREHQLDIAAGVKQQLEAGIEEFGGMRLLPGHFMMIQQAMGVPKARSPEAAAFLSAFIEEVKAEGEVARLLEKHGIQGAAVAPSA</sequence>
<name>A0A433LCE6_9GAMM</name>
<gene>
    <name evidence="4" type="ORF">ELY37_10355</name>
</gene>
<dbReference type="EMBL" id="RZHD01000005">
    <property type="protein sequence ID" value="RUR46372.1"/>
    <property type="molecule type" value="Genomic_DNA"/>
</dbReference>
<dbReference type="Pfam" id="PF00497">
    <property type="entry name" value="SBP_bac_3"/>
    <property type="match status" value="1"/>
</dbReference>
<evidence type="ECO:0000259" key="3">
    <source>
        <dbReference type="SMART" id="SM00062"/>
    </source>
</evidence>
<dbReference type="PANTHER" id="PTHR35936">
    <property type="entry name" value="MEMBRANE-BOUND LYTIC MUREIN TRANSGLYCOSYLASE F"/>
    <property type="match status" value="1"/>
</dbReference>
<dbReference type="CDD" id="cd13623">
    <property type="entry name" value="PBP2_AA_hypothetical"/>
    <property type="match status" value="1"/>
</dbReference>
<evidence type="ECO:0000256" key="1">
    <source>
        <dbReference type="ARBA" id="ARBA00010333"/>
    </source>
</evidence>
<organism evidence="4 5">
    <name type="scientific">Vreelandella populi</name>
    <dbReference type="NCBI Taxonomy" id="2498858"/>
    <lineage>
        <taxon>Bacteria</taxon>
        <taxon>Pseudomonadati</taxon>
        <taxon>Pseudomonadota</taxon>
        <taxon>Gammaproteobacteria</taxon>
        <taxon>Oceanospirillales</taxon>
        <taxon>Halomonadaceae</taxon>
        <taxon>Vreelandella</taxon>
    </lineage>
</organism>
<dbReference type="AlphaFoldDB" id="A0A433LCE6"/>
<dbReference type="Proteomes" id="UP000286912">
    <property type="component" value="Unassembled WGS sequence"/>
</dbReference>
<dbReference type="PANTHER" id="PTHR35936:SF17">
    <property type="entry name" value="ARGININE-BINDING EXTRACELLULAR PROTEIN ARTP"/>
    <property type="match status" value="1"/>
</dbReference>
<reference evidence="4 5" key="1">
    <citation type="submission" date="2018-12" db="EMBL/GenBank/DDBJ databases">
        <title>three novel Halomonas strain isolated from plants.</title>
        <authorList>
            <person name="Sun C."/>
        </authorList>
    </citation>
    <scope>NUCLEOTIDE SEQUENCE [LARGE SCALE GENOMIC DNA]</scope>
    <source>
        <strain evidence="4 5">RC</strain>
    </source>
</reference>
<keyword evidence="5" id="KW-1185">Reference proteome</keyword>
<comment type="caution">
    <text evidence="4">The sequence shown here is derived from an EMBL/GenBank/DDBJ whole genome shotgun (WGS) entry which is preliminary data.</text>
</comment>
<accession>A0A433LCE6</accession>
<dbReference type="SMART" id="SM00062">
    <property type="entry name" value="PBPb"/>
    <property type="match status" value="1"/>
</dbReference>
<dbReference type="InterPro" id="IPR001638">
    <property type="entry name" value="Solute-binding_3/MltF_N"/>
</dbReference>
<feature type="domain" description="Solute-binding protein family 3/N-terminal" evidence="3">
    <location>
        <begin position="16"/>
        <end position="237"/>
    </location>
</feature>
<dbReference type="OrthoDB" id="6955767at2"/>
<evidence type="ECO:0000313" key="5">
    <source>
        <dbReference type="Proteomes" id="UP000286912"/>
    </source>
</evidence>
<keyword evidence="2" id="KW-0732">Signal</keyword>
<comment type="similarity">
    <text evidence="1">Belongs to the bacterial solute-binding protein 3 family.</text>
</comment>
<proteinExistence type="inferred from homology"/>
<dbReference type="RefSeq" id="WP_126950442.1">
    <property type="nucleotide sequence ID" value="NZ_RZHC01000019.1"/>
</dbReference>
<evidence type="ECO:0000256" key="2">
    <source>
        <dbReference type="ARBA" id="ARBA00022729"/>
    </source>
</evidence>
<protein>
    <submittedName>
        <fullName evidence="4">ABC transporter substrate-binding protein</fullName>
    </submittedName>
</protein>